<dbReference type="PANTHER" id="PTHR30304">
    <property type="entry name" value="D-TAGATOSE-1,6-BISPHOSPHATE ALDOLASE"/>
    <property type="match status" value="1"/>
</dbReference>
<dbReference type="EMBL" id="CP005074">
    <property type="protein sequence ID" value="AGR41371.1"/>
    <property type="molecule type" value="Genomic_DNA"/>
</dbReference>
<evidence type="ECO:0000256" key="1">
    <source>
        <dbReference type="PIRSR" id="PIRSR001359-1"/>
    </source>
</evidence>
<sequence>MKTKLKEELLKAKQGKYAIPAFNFDNLEMMKGIIEAAEEEKSPVILMVTESAAKYMGIDYVFSFALTATNNANIPVILHWDHGFDIDLIKKAVDAGFSSVMLDSSLKPFEENVKETIEIVNYAHSKGVQVESEIGHVGGKEDDRNSDSKGYTDVNEAIEFEKLTKIDALAIAIGTSHGLFKGQVKLQFDLLKEIESKVSAPLVIHGSSQVPLEDLQKTISLGITKINIGTDLKMACANGLKHWFEKNPQGFDARKYGKEAIEFVKKEAKIKIRAFGSNNKA</sequence>
<dbReference type="KEGG" id="stai:STAIW_v1c07740"/>
<dbReference type="PIRSF" id="PIRSF001359">
    <property type="entry name" value="F_bP_aldolase_II"/>
    <property type="match status" value="1"/>
</dbReference>
<keyword evidence="3" id="KW-0862">Zinc</keyword>
<keyword evidence="5" id="KW-1185">Reference proteome</keyword>
<feature type="binding site" evidence="2">
    <location>
        <position position="178"/>
    </location>
    <ligand>
        <name>dihydroxyacetone phosphate</name>
        <dbReference type="ChEBI" id="CHEBI:57642"/>
    </ligand>
</feature>
<dbReference type="CDD" id="cd00947">
    <property type="entry name" value="TBP_aldolase_IIB"/>
    <property type="match status" value="1"/>
</dbReference>
<feature type="binding site" evidence="2">
    <location>
        <begin position="227"/>
        <end position="230"/>
    </location>
    <ligand>
        <name>dihydroxyacetone phosphate</name>
        <dbReference type="ChEBI" id="CHEBI:57642"/>
    </ligand>
</feature>
<dbReference type="STRING" id="1276220.STAIW_v1c07740"/>
<dbReference type="eggNOG" id="COG0191">
    <property type="taxonomic scope" value="Bacteria"/>
</dbReference>
<dbReference type="Gene3D" id="3.20.20.70">
    <property type="entry name" value="Aldolase class I"/>
    <property type="match status" value="1"/>
</dbReference>
<dbReference type="HOGENOM" id="CLU_040088_0_1_14"/>
<feature type="binding site" evidence="3">
    <location>
        <position position="177"/>
    </location>
    <ligand>
        <name>Zn(2+)</name>
        <dbReference type="ChEBI" id="CHEBI:29105"/>
        <label>1</label>
        <note>catalytic</note>
    </ligand>
</feature>
<dbReference type="Pfam" id="PF01116">
    <property type="entry name" value="F_bP_aldolase"/>
    <property type="match status" value="1"/>
</dbReference>
<evidence type="ECO:0000313" key="5">
    <source>
        <dbReference type="Proteomes" id="UP000014984"/>
    </source>
</evidence>
<dbReference type="SUPFAM" id="SSF51569">
    <property type="entry name" value="Aldolase"/>
    <property type="match status" value="1"/>
</dbReference>
<dbReference type="InterPro" id="IPR050246">
    <property type="entry name" value="Class_II_FBP_aldolase"/>
</dbReference>
<dbReference type="PROSITE" id="PS00806">
    <property type="entry name" value="ALDOLASE_CLASS_II_2"/>
    <property type="match status" value="1"/>
</dbReference>
<feature type="binding site" evidence="2">
    <location>
        <begin position="206"/>
        <end position="208"/>
    </location>
    <ligand>
        <name>dihydroxyacetone phosphate</name>
        <dbReference type="ChEBI" id="CHEBI:57642"/>
    </ligand>
</feature>
<organism evidence="4 5">
    <name type="scientific">Spiroplasma taiwanense CT-1</name>
    <dbReference type="NCBI Taxonomy" id="1276220"/>
    <lineage>
        <taxon>Bacteria</taxon>
        <taxon>Bacillati</taxon>
        <taxon>Mycoplasmatota</taxon>
        <taxon>Mollicutes</taxon>
        <taxon>Entomoplasmatales</taxon>
        <taxon>Spiroplasmataceae</taxon>
        <taxon>Spiroplasma</taxon>
    </lineage>
</organism>
<feature type="binding site" evidence="3">
    <location>
        <position position="205"/>
    </location>
    <ligand>
        <name>Zn(2+)</name>
        <dbReference type="ChEBI" id="CHEBI:29105"/>
        <label>1</label>
        <note>catalytic</note>
    </ligand>
</feature>
<dbReference type="NCBIfam" id="TIGR00167">
    <property type="entry name" value="cbbA"/>
    <property type="match status" value="1"/>
</dbReference>
<feature type="binding site" evidence="3">
    <location>
        <position position="103"/>
    </location>
    <ligand>
        <name>Zn(2+)</name>
        <dbReference type="ChEBI" id="CHEBI:29105"/>
        <label>2</label>
    </ligand>
</feature>
<accession>S5LXN3</accession>
<dbReference type="GO" id="GO:0016832">
    <property type="term" value="F:aldehyde-lyase activity"/>
    <property type="evidence" value="ECO:0007669"/>
    <property type="project" value="InterPro"/>
</dbReference>
<evidence type="ECO:0000256" key="3">
    <source>
        <dbReference type="PIRSR" id="PIRSR001359-3"/>
    </source>
</evidence>
<keyword evidence="3" id="KW-0479">Metal-binding</keyword>
<feature type="binding site" evidence="3">
    <location>
        <position position="82"/>
    </location>
    <ligand>
        <name>Zn(2+)</name>
        <dbReference type="ChEBI" id="CHEBI:29105"/>
        <label>1</label>
        <note>catalytic</note>
    </ligand>
</feature>
<evidence type="ECO:0000313" key="4">
    <source>
        <dbReference type="EMBL" id="AGR41371.1"/>
    </source>
</evidence>
<dbReference type="PANTHER" id="PTHR30304:SF0">
    <property type="entry name" value="D-TAGATOSE-1,6-BISPHOSPHATE ALDOLASE SUBUNIT GATY-RELATED"/>
    <property type="match status" value="1"/>
</dbReference>
<dbReference type="GO" id="GO:0008270">
    <property type="term" value="F:zinc ion binding"/>
    <property type="evidence" value="ECO:0007669"/>
    <property type="project" value="InterPro"/>
</dbReference>
<protein>
    <submittedName>
        <fullName evidence="4">Fructose/tagatose bisphosphate aldolase, class II</fullName>
    </submittedName>
</protein>
<feature type="binding site" evidence="3">
    <location>
        <position position="133"/>
    </location>
    <ligand>
        <name>Zn(2+)</name>
        <dbReference type="ChEBI" id="CHEBI:29105"/>
        <label>2</label>
    </ligand>
</feature>
<dbReference type="OrthoDB" id="9803995at2"/>
<gene>
    <name evidence="4" type="ORF">STAIW_v1c07740</name>
</gene>
<evidence type="ECO:0000256" key="2">
    <source>
        <dbReference type="PIRSR" id="PIRSR001359-2"/>
    </source>
</evidence>
<dbReference type="RefSeq" id="WP_020834510.1">
    <property type="nucleotide sequence ID" value="NC_021846.1"/>
</dbReference>
<dbReference type="Proteomes" id="UP000014984">
    <property type="component" value="Chromosome"/>
</dbReference>
<feature type="active site" description="Proton donor" evidence="1">
    <location>
        <position position="81"/>
    </location>
</feature>
<dbReference type="AlphaFoldDB" id="S5LXN3"/>
<dbReference type="GO" id="GO:0005975">
    <property type="term" value="P:carbohydrate metabolic process"/>
    <property type="evidence" value="ECO:0007669"/>
    <property type="project" value="InterPro"/>
</dbReference>
<dbReference type="PATRIC" id="fig|1276220.3.peg.791"/>
<reference evidence="4 5" key="1">
    <citation type="journal article" date="2013" name="Genome Biol. Evol.">
        <title>Comparison of metabolic capacities and inference of gene content evolution in mosquito-associated Spiroplasma diminutum and S. taiwanense.</title>
        <authorList>
            <person name="Lo W.S."/>
            <person name="Ku C."/>
            <person name="Chen L.L."/>
            <person name="Chang T.H."/>
            <person name="Kuo C.H."/>
        </authorList>
    </citation>
    <scope>NUCLEOTIDE SEQUENCE [LARGE SCALE GENOMIC DNA]</scope>
    <source>
        <strain evidence="4">CT-1</strain>
    </source>
</reference>
<dbReference type="InterPro" id="IPR000771">
    <property type="entry name" value="FBA_II"/>
</dbReference>
<comment type="cofactor">
    <cofactor evidence="3">
        <name>Zn(2+)</name>
        <dbReference type="ChEBI" id="CHEBI:29105"/>
    </cofactor>
    <text evidence="3">Binds 2 Zn(2+) ions per subunit. One is catalytic and the other provides a structural contribution.</text>
</comment>
<name>S5LXN3_9MOLU</name>
<dbReference type="InterPro" id="IPR013785">
    <property type="entry name" value="Aldolase_TIM"/>
</dbReference>
<proteinExistence type="predicted"/>